<dbReference type="InterPro" id="IPR009438">
    <property type="entry name" value="Phytosulfokine"/>
</dbReference>
<dbReference type="Pfam" id="PF06404">
    <property type="entry name" value="PSK"/>
    <property type="match status" value="1"/>
</dbReference>
<sequence length="70" mass="8259">MNKIAAMFFMVLFLHCMFTHSARHEPPFQKDVEAIVDKICERIEEDECLMRKTLVAHTDYIYTPTPENNP</sequence>
<dbReference type="Proteomes" id="UP000242715">
    <property type="component" value="Unassembled WGS sequence"/>
</dbReference>
<organism evidence="10 11">
    <name type="scientific">Trifolium subterraneum</name>
    <name type="common">Subterranean clover</name>
    <dbReference type="NCBI Taxonomy" id="3900"/>
    <lineage>
        <taxon>Eukaryota</taxon>
        <taxon>Viridiplantae</taxon>
        <taxon>Streptophyta</taxon>
        <taxon>Embryophyta</taxon>
        <taxon>Tracheophyta</taxon>
        <taxon>Spermatophyta</taxon>
        <taxon>Magnoliopsida</taxon>
        <taxon>eudicotyledons</taxon>
        <taxon>Gunneridae</taxon>
        <taxon>Pentapetalae</taxon>
        <taxon>rosids</taxon>
        <taxon>fabids</taxon>
        <taxon>Fabales</taxon>
        <taxon>Fabaceae</taxon>
        <taxon>Papilionoideae</taxon>
        <taxon>50 kb inversion clade</taxon>
        <taxon>NPAAA clade</taxon>
        <taxon>Hologalegina</taxon>
        <taxon>IRL clade</taxon>
        <taxon>Trifolieae</taxon>
        <taxon>Trifolium</taxon>
    </lineage>
</organism>
<dbReference type="GO" id="GO:0030154">
    <property type="term" value="P:cell differentiation"/>
    <property type="evidence" value="ECO:0007669"/>
    <property type="project" value="UniProtKB-UniRule"/>
</dbReference>
<comment type="subcellular location">
    <subcellularLocation>
        <location evidence="1 9">Secreted</location>
    </subcellularLocation>
</comment>
<keyword evidence="3 9" id="KW-0217">Developmental protein</keyword>
<dbReference type="OrthoDB" id="1858282at2759"/>
<evidence type="ECO:0000256" key="5">
    <source>
        <dbReference type="ARBA" id="ARBA00022641"/>
    </source>
</evidence>
<evidence type="ECO:0000256" key="7">
    <source>
        <dbReference type="ARBA" id="ARBA00022782"/>
    </source>
</evidence>
<reference evidence="11" key="1">
    <citation type="journal article" date="2017" name="Front. Plant Sci.">
        <title>Climate Clever Clovers: New Paradigm to Reduce the Environmental Footprint of Ruminants by Breeding Low Methanogenic Forages Utilizing Haplotype Variation.</title>
        <authorList>
            <person name="Kaur P."/>
            <person name="Appels R."/>
            <person name="Bayer P.E."/>
            <person name="Keeble-Gagnere G."/>
            <person name="Wang J."/>
            <person name="Hirakawa H."/>
            <person name="Shirasawa K."/>
            <person name="Vercoe P."/>
            <person name="Stefanova K."/>
            <person name="Durmic Z."/>
            <person name="Nichols P."/>
            <person name="Revell C."/>
            <person name="Isobe S.N."/>
            <person name="Edwards D."/>
            <person name="Erskine W."/>
        </authorList>
    </citation>
    <scope>NUCLEOTIDE SEQUENCE [LARGE SCALE GENOMIC DNA]</scope>
    <source>
        <strain evidence="11">cv. Daliak</strain>
    </source>
</reference>
<evidence type="ECO:0000313" key="11">
    <source>
        <dbReference type="Proteomes" id="UP000242715"/>
    </source>
</evidence>
<evidence type="ECO:0000256" key="8">
    <source>
        <dbReference type="ARBA" id="ARBA00023030"/>
    </source>
</evidence>
<feature type="chain" id="PRO_5031597548" description="Phytosulfokine" evidence="9">
    <location>
        <begin position="22"/>
        <end position="70"/>
    </location>
</feature>
<dbReference type="GO" id="GO:0008283">
    <property type="term" value="P:cell population proliferation"/>
    <property type="evidence" value="ECO:0007669"/>
    <property type="project" value="UniProtKB-UniRule"/>
</dbReference>
<feature type="signal peptide" evidence="9">
    <location>
        <begin position="1"/>
        <end position="21"/>
    </location>
</feature>
<keyword evidence="11" id="KW-1185">Reference proteome</keyword>
<dbReference type="EMBL" id="DF973183">
    <property type="protein sequence ID" value="GAU18446.1"/>
    <property type="molecule type" value="Genomic_DNA"/>
</dbReference>
<evidence type="ECO:0000256" key="1">
    <source>
        <dbReference type="ARBA" id="ARBA00004613"/>
    </source>
</evidence>
<keyword evidence="8 9" id="KW-0339">Growth factor</keyword>
<dbReference type="GO" id="GO:0005576">
    <property type="term" value="C:extracellular region"/>
    <property type="evidence" value="ECO:0007669"/>
    <property type="project" value="UniProtKB-SubCell"/>
</dbReference>
<keyword evidence="5 9" id="KW-0765">Sulfation</keyword>
<comment type="PTM">
    <text evidence="9">PSK-alpha is produced by endopeptidase digestion. PSK-beta is produced from PSK-alpha by exopeptidase digestion.</text>
</comment>
<keyword evidence="4 9" id="KW-0964">Secreted</keyword>
<comment type="PTM">
    <text evidence="9">Sulfation is important for activity and for the binding to a putative membrane receptor.</text>
</comment>
<dbReference type="PANTHER" id="PTHR33285:SF55">
    <property type="entry name" value="PHYTOSULFOKINES 3"/>
    <property type="match status" value="1"/>
</dbReference>
<protein>
    <recommendedName>
        <fullName evidence="9">Phytosulfokine</fullName>
    </recommendedName>
    <component>
        <recommendedName>
            <fullName evidence="9">Phytosulfokine-alpha</fullName>
            <shortName evidence="9">PSK-alpha</shortName>
            <shortName evidence="9">Phytosulfokine-a</shortName>
        </recommendedName>
    </component>
    <component>
        <recommendedName>
            <fullName evidence="9">Phytosulfokine-beta</fullName>
            <shortName evidence="9">PSK-beta</shortName>
            <shortName evidence="9">Phytosulfokine-b</shortName>
        </recommendedName>
    </component>
</protein>
<evidence type="ECO:0000313" key="10">
    <source>
        <dbReference type="EMBL" id="GAU18446.1"/>
    </source>
</evidence>
<keyword evidence="6 9" id="KW-0732">Signal</keyword>
<gene>
    <name evidence="10" type="ORF">TSUD_231830</name>
</gene>
<dbReference type="AlphaFoldDB" id="A0A2Z6LPP9"/>
<evidence type="ECO:0000256" key="9">
    <source>
        <dbReference type="RuleBase" id="RU368031"/>
    </source>
</evidence>
<evidence type="ECO:0000256" key="2">
    <source>
        <dbReference type="ARBA" id="ARBA00010781"/>
    </source>
</evidence>
<name>A0A2Z6LPP9_TRISU</name>
<keyword evidence="7 9" id="KW-0221">Differentiation</keyword>
<dbReference type="PANTHER" id="PTHR33285">
    <property type="entry name" value="PHYTOSULFOKINES 3"/>
    <property type="match status" value="1"/>
</dbReference>
<accession>A0A2Z6LPP9</accession>
<comment type="function">
    <text evidence="9">Promotes plant cell differentiation, organogenesis and somatic embryogenesis as well as cell proliferation.</text>
</comment>
<evidence type="ECO:0000256" key="4">
    <source>
        <dbReference type="ARBA" id="ARBA00022525"/>
    </source>
</evidence>
<comment type="similarity">
    <text evidence="2 9">Belongs to the phytosulfokine family.</text>
</comment>
<proteinExistence type="inferred from homology"/>
<dbReference type="GO" id="GO:0008083">
    <property type="term" value="F:growth factor activity"/>
    <property type="evidence" value="ECO:0007669"/>
    <property type="project" value="UniProtKB-UniRule"/>
</dbReference>
<evidence type="ECO:0000256" key="3">
    <source>
        <dbReference type="ARBA" id="ARBA00022473"/>
    </source>
</evidence>
<evidence type="ECO:0000256" key="6">
    <source>
        <dbReference type="ARBA" id="ARBA00022729"/>
    </source>
</evidence>